<keyword evidence="2" id="KW-0805">Transcription regulation</keyword>
<reference evidence="7 8" key="1">
    <citation type="submission" date="2018-10" db="EMBL/GenBank/DDBJ databases">
        <authorList>
            <person name="Li J."/>
        </authorList>
    </citation>
    <scope>NUCLEOTIDE SEQUENCE [LARGE SCALE GENOMIC DNA]</scope>
    <source>
        <strain evidence="7 8">JCM 30549</strain>
    </source>
</reference>
<evidence type="ECO:0000313" key="7">
    <source>
        <dbReference type="EMBL" id="RLP67708.1"/>
    </source>
</evidence>
<dbReference type="Gene3D" id="1.10.1740.10">
    <property type="match status" value="1"/>
</dbReference>
<dbReference type="InterPro" id="IPR013249">
    <property type="entry name" value="RNA_pol_sigma70_r4_t2"/>
</dbReference>
<dbReference type="InterPro" id="IPR013324">
    <property type="entry name" value="RNA_pol_sigma_r3/r4-like"/>
</dbReference>
<accession>A0A3L6ZI88</accession>
<dbReference type="InterPro" id="IPR036388">
    <property type="entry name" value="WH-like_DNA-bd_sf"/>
</dbReference>
<evidence type="ECO:0000256" key="4">
    <source>
        <dbReference type="ARBA" id="ARBA00023125"/>
    </source>
</evidence>
<evidence type="ECO:0000256" key="2">
    <source>
        <dbReference type="ARBA" id="ARBA00023015"/>
    </source>
</evidence>
<dbReference type="PANTHER" id="PTHR43133">
    <property type="entry name" value="RNA POLYMERASE ECF-TYPE SIGMA FACTO"/>
    <property type="match status" value="1"/>
</dbReference>
<dbReference type="Gene3D" id="1.10.10.10">
    <property type="entry name" value="Winged helix-like DNA-binding domain superfamily/Winged helix DNA-binding domain"/>
    <property type="match status" value="1"/>
</dbReference>
<dbReference type="GO" id="GO:0016987">
    <property type="term" value="F:sigma factor activity"/>
    <property type="evidence" value="ECO:0007669"/>
    <property type="project" value="UniProtKB-KW"/>
</dbReference>
<dbReference type="AlphaFoldDB" id="A0A3L6ZI88"/>
<dbReference type="EMBL" id="RCUW01000017">
    <property type="protein sequence ID" value="RLP67708.1"/>
    <property type="molecule type" value="Genomic_DNA"/>
</dbReference>
<dbReference type="PANTHER" id="PTHR43133:SF8">
    <property type="entry name" value="RNA POLYMERASE SIGMA FACTOR HI_1459-RELATED"/>
    <property type="match status" value="1"/>
</dbReference>
<dbReference type="Proteomes" id="UP000275395">
    <property type="component" value="Unassembled WGS sequence"/>
</dbReference>
<dbReference type="InterPro" id="IPR039425">
    <property type="entry name" value="RNA_pol_sigma-70-like"/>
</dbReference>
<dbReference type="InterPro" id="IPR013325">
    <property type="entry name" value="RNA_pol_sigma_r2"/>
</dbReference>
<protein>
    <submittedName>
        <fullName evidence="7">Sigma-70 family RNA polymerase sigma factor</fullName>
    </submittedName>
</protein>
<comment type="similarity">
    <text evidence="1">Belongs to the sigma-70 factor family. ECF subfamily.</text>
</comment>
<organism evidence="7 8">
    <name type="scientific">Mycetocola reblochoni</name>
    <dbReference type="NCBI Taxonomy" id="331618"/>
    <lineage>
        <taxon>Bacteria</taxon>
        <taxon>Bacillati</taxon>
        <taxon>Actinomycetota</taxon>
        <taxon>Actinomycetes</taxon>
        <taxon>Micrococcales</taxon>
        <taxon>Microbacteriaceae</taxon>
        <taxon>Mycetocola</taxon>
    </lineage>
</organism>
<evidence type="ECO:0000259" key="6">
    <source>
        <dbReference type="Pfam" id="PF08281"/>
    </source>
</evidence>
<sequence>MLSEAFRLAWQRYEDGEALSVPWLYGVVRNRIGDEYRRRGRRAELQCQLNEDFALRMPVSDDLYAEVRDAVERLPQIHREVLKMTYWERLTAREIAAVLNMNSAAVRARLMRARRMLRAALSELQDPAVEEVPTHE</sequence>
<evidence type="ECO:0000313" key="8">
    <source>
        <dbReference type="Proteomes" id="UP000275395"/>
    </source>
</evidence>
<keyword evidence="3" id="KW-0731">Sigma factor</keyword>
<dbReference type="GO" id="GO:0003677">
    <property type="term" value="F:DNA binding"/>
    <property type="evidence" value="ECO:0007669"/>
    <property type="project" value="UniProtKB-KW"/>
</dbReference>
<gene>
    <name evidence="7" type="ORF">D9V30_13265</name>
</gene>
<name>A0A3L6ZI88_9MICO</name>
<proteinExistence type="inferred from homology"/>
<dbReference type="NCBIfam" id="TIGR02937">
    <property type="entry name" value="sigma70-ECF"/>
    <property type="match status" value="1"/>
</dbReference>
<dbReference type="SUPFAM" id="SSF88659">
    <property type="entry name" value="Sigma3 and sigma4 domains of RNA polymerase sigma factors"/>
    <property type="match status" value="1"/>
</dbReference>
<evidence type="ECO:0000256" key="3">
    <source>
        <dbReference type="ARBA" id="ARBA00023082"/>
    </source>
</evidence>
<dbReference type="Pfam" id="PF08281">
    <property type="entry name" value="Sigma70_r4_2"/>
    <property type="match status" value="1"/>
</dbReference>
<keyword evidence="4" id="KW-0238">DNA-binding</keyword>
<dbReference type="InterPro" id="IPR014284">
    <property type="entry name" value="RNA_pol_sigma-70_dom"/>
</dbReference>
<feature type="domain" description="RNA polymerase sigma factor 70 region 4 type 2" evidence="6">
    <location>
        <begin position="66"/>
        <end position="117"/>
    </location>
</feature>
<dbReference type="GO" id="GO:0006352">
    <property type="term" value="P:DNA-templated transcription initiation"/>
    <property type="evidence" value="ECO:0007669"/>
    <property type="project" value="InterPro"/>
</dbReference>
<dbReference type="RefSeq" id="WP_087138118.1">
    <property type="nucleotide sequence ID" value="NZ_RCUW01000017.1"/>
</dbReference>
<evidence type="ECO:0000256" key="5">
    <source>
        <dbReference type="ARBA" id="ARBA00023163"/>
    </source>
</evidence>
<keyword evidence="5" id="KW-0804">Transcription</keyword>
<comment type="caution">
    <text evidence="7">The sequence shown here is derived from an EMBL/GenBank/DDBJ whole genome shotgun (WGS) entry which is preliminary data.</text>
</comment>
<dbReference type="SUPFAM" id="SSF88946">
    <property type="entry name" value="Sigma2 domain of RNA polymerase sigma factors"/>
    <property type="match status" value="1"/>
</dbReference>
<evidence type="ECO:0000256" key="1">
    <source>
        <dbReference type="ARBA" id="ARBA00010641"/>
    </source>
</evidence>